<keyword evidence="6" id="KW-0680">Restriction system</keyword>
<dbReference type="InterPro" id="IPR003356">
    <property type="entry name" value="DNA_methylase_A-5"/>
</dbReference>
<protein>
    <recommendedName>
        <fullName evidence="2">site-specific DNA-methyltransferase (adenine-specific)</fullName>
        <ecNumber evidence="2">2.1.1.72</ecNumber>
    </recommendedName>
</protein>
<dbReference type="EMBL" id="AOBV01000016">
    <property type="protein sequence ID" value="ELV07230.1"/>
    <property type="molecule type" value="Genomic_DNA"/>
</dbReference>
<dbReference type="InterPro" id="IPR029063">
    <property type="entry name" value="SAM-dependent_MTases_sf"/>
</dbReference>
<dbReference type="InterPro" id="IPR002052">
    <property type="entry name" value="DNA_methylase_N6_adenine_CS"/>
</dbReference>
<comment type="catalytic activity">
    <reaction evidence="7">
        <text>a 2'-deoxyadenosine in DNA + S-adenosyl-L-methionine = an N(6)-methyl-2'-deoxyadenosine in DNA + S-adenosyl-L-homocysteine + H(+)</text>
        <dbReference type="Rhea" id="RHEA:15197"/>
        <dbReference type="Rhea" id="RHEA-COMP:12418"/>
        <dbReference type="Rhea" id="RHEA-COMP:12419"/>
        <dbReference type="ChEBI" id="CHEBI:15378"/>
        <dbReference type="ChEBI" id="CHEBI:57856"/>
        <dbReference type="ChEBI" id="CHEBI:59789"/>
        <dbReference type="ChEBI" id="CHEBI:90615"/>
        <dbReference type="ChEBI" id="CHEBI:90616"/>
        <dbReference type="EC" id="2.1.1.72"/>
    </reaction>
</comment>
<dbReference type="Pfam" id="PF02384">
    <property type="entry name" value="N6_Mtase"/>
    <property type="match status" value="1"/>
</dbReference>
<dbReference type="GO" id="GO:0003677">
    <property type="term" value="F:DNA binding"/>
    <property type="evidence" value="ECO:0007669"/>
    <property type="project" value="InterPro"/>
</dbReference>
<dbReference type="PANTHER" id="PTHR42933">
    <property type="entry name" value="SLR6095 PROTEIN"/>
    <property type="match status" value="1"/>
</dbReference>
<dbReference type="PATRIC" id="fig|1261130.3.peg.1876"/>
<dbReference type="GO" id="GO:0009307">
    <property type="term" value="P:DNA restriction-modification system"/>
    <property type="evidence" value="ECO:0007669"/>
    <property type="project" value="UniProtKB-KW"/>
</dbReference>
<name>L8XWU4_9GAMM</name>
<keyword evidence="10" id="KW-1185">Reference proteome</keyword>
<dbReference type="SUPFAM" id="SSF53335">
    <property type="entry name" value="S-adenosyl-L-methionine-dependent methyltransferases"/>
    <property type="match status" value="1"/>
</dbReference>
<comment type="caution">
    <text evidence="9">The sequence shown here is derived from an EMBL/GenBank/DDBJ whole genome shotgun (WGS) entry which is preliminary data.</text>
</comment>
<proteinExistence type="inferred from homology"/>
<dbReference type="Proteomes" id="UP000011617">
    <property type="component" value="Unassembled WGS sequence"/>
</dbReference>
<evidence type="ECO:0000256" key="4">
    <source>
        <dbReference type="ARBA" id="ARBA00022679"/>
    </source>
</evidence>
<dbReference type="GO" id="GO:0032259">
    <property type="term" value="P:methylation"/>
    <property type="evidence" value="ECO:0007669"/>
    <property type="project" value="UniProtKB-KW"/>
</dbReference>
<evidence type="ECO:0000313" key="9">
    <source>
        <dbReference type="EMBL" id="ELV07230.1"/>
    </source>
</evidence>
<evidence type="ECO:0000259" key="8">
    <source>
        <dbReference type="Pfam" id="PF02384"/>
    </source>
</evidence>
<dbReference type="InterPro" id="IPR051537">
    <property type="entry name" value="DNA_Adenine_Mtase"/>
</dbReference>
<dbReference type="OrthoDB" id="9784823at2"/>
<keyword evidence="4" id="KW-0808">Transferase</keyword>
<accession>L8XWU4</accession>
<dbReference type="HOGENOM" id="CLU_657128_0_0_6"/>
<keyword evidence="3" id="KW-0489">Methyltransferase</keyword>
<dbReference type="PANTHER" id="PTHR42933:SF1">
    <property type="entry name" value="SITE-SPECIFIC DNA-METHYLTRANSFERASE (ADENINE-SPECIFIC)"/>
    <property type="match status" value="1"/>
</dbReference>
<keyword evidence="5" id="KW-0949">S-adenosyl-L-methionine</keyword>
<reference evidence="9 10" key="1">
    <citation type="journal article" date="2013" name="Genome Announc.">
        <title>Complete Genome Sequence of Wohlfahrtiimonas chitiniclastica Strain SH04, Isolated from Chrysomya megacephala Collected from Pudong International Airport in China.</title>
        <authorList>
            <person name="Cao X.M."/>
            <person name="Chen T."/>
            <person name="Xu L.Z."/>
            <person name="Yao L.S."/>
            <person name="Qi J."/>
            <person name="Zhang X.L."/>
            <person name="Yan Q.L."/>
            <person name="Deng Y.H."/>
            <person name="Guo T.Y."/>
            <person name="Wang J."/>
            <person name="Hu K.X."/>
            <person name="Xu B.L."/>
        </authorList>
    </citation>
    <scope>NUCLEOTIDE SEQUENCE [LARGE SCALE GENOMIC DNA]</scope>
    <source>
        <strain evidence="9 10">SH04</strain>
    </source>
</reference>
<evidence type="ECO:0000313" key="10">
    <source>
        <dbReference type="Proteomes" id="UP000011617"/>
    </source>
</evidence>
<gene>
    <name evidence="9" type="ORF">F387_01953</name>
</gene>
<dbReference type="GO" id="GO:0009007">
    <property type="term" value="F:site-specific DNA-methyltransferase (adenine-specific) activity"/>
    <property type="evidence" value="ECO:0007669"/>
    <property type="project" value="UniProtKB-EC"/>
</dbReference>
<dbReference type="RefSeq" id="WP_008316863.1">
    <property type="nucleotide sequence ID" value="NZ_KB372787.1"/>
</dbReference>
<dbReference type="Gene3D" id="3.40.50.150">
    <property type="entry name" value="Vaccinia Virus protein VP39"/>
    <property type="match status" value="1"/>
</dbReference>
<evidence type="ECO:0000256" key="5">
    <source>
        <dbReference type="ARBA" id="ARBA00022691"/>
    </source>
</evidence>
<evidence type="ECO:0000256" key="1">
    <source>
        <dbReference type="ARBA" id="ARBA00006594"/>
    </source>
</evidence>
<dbReference type="GO" id="GO:0008170">
    <property type="term" value="F:N-methyltransferase activity"/>
    <property type="evidence" value="ECO:0007669"/>
    <property type="project" value="InterPro"/>
</dbReference>
<evidence type="ECO:0000256" key="3">
    <source>
        <dbReference type="ARBA" id="ARBA00022603"/>
    </source>
</evidence>
<feature type="domain" description="DNA methylase adenine-specific" evidence="8">
    <location>
        <begin position="180"/>
        <end position="380"/>
    </location>
</feature>
<sequence length="418" mass="47597">MNTSNTLHKTLDTLRHFQSLDENLNIIILCAAALSLENKETLAVLDLGEDDIHKYIKDFCHKNTITNIDSINKNIKLLDVFANLKEIYSQNNEDSKKIAEILMSFYVETMNAQRWILAATENPSSAELIAQLTNQWARESLFDGAAGIGYLASLVNAKKNFLCDIKESFRDTATLLFKMMGKEIEYVSEDTILNSETSNNVDLVVTNPPYGVRLSYKEKLDDKKYLLINQSIPSSASESLWIQQGLHQLNTSGKMIIQIAMGWLFRSGYDRKLRDYLIEKRLISGLIFLPESLSPGTMIGTVLIILDKEQSKSVKFIDARNLGKLDKSKGFKTLSKAEITKIVDAFRNGTDDPDFYKDISFQQIRDNEYNLSANKYFYQEIEITKLNLSTEVEKLNQLESQFIESSKNFNALVKKLIN</sequence>
<dbReference type="EC" id="2.1.1.72" evidence="2"/>
<comment type="similarity">
    <text evidence="1">Belongs to the N(4)/N(6)-methyltransferase family.</text>
</comment>
<evidence type="ECO:0000256" key="2">
    <source>
        <dbReference type="ARBA" id="ARBA00011900"/>
    </source>
</evidence>
<dbReference type="AlphaFoldDB" id="L8XWU4"/>
<evidence type="ECO:0000256" key="7">
    <source>
        <dbReference type="ARBA" id="ARBA00047942"/>
    </source>
</evidence>
<evidence type="ECO:0000256" key="6">
    <source>
        <dbReference type="ARBA" id="ARBA00022747"/>
    </source>
</evidence>
<dbReference type="PROSITE" id="PS00092">
    <property type="entry name" value="N6_MTASE"/>
    <property type="match status" value="1"/>
</dbReference>
<organism evidence="9 10">
    <name type="scientific">Wohlfahrtiimonas chitiniclastica SH04</name>
    <dbReference type="NCBI Taxonomy" id="1261130"/>
    <lineage>
        <taxon>Bacteria</taxon>
        <taxon>Pseudomonadati</taxon>
        <taxon>Pseudomonadota</taxon>
        <taxon>Gammaproteobacteria</taxon>
        <taxon>Cardiobacteriales</taxon>
        <taxon>Ignatzschineriaceae</taxon>
        <taxon>Wohlfahrtiimonas</taxon>
    </lineage>
</organism>